<dbReference type="AlphaFoldDB" id="A0A2P5DD32"/>
<accession>A0A2P5DD32</accession>
<dbReference type="STRING" id="63057.A0A2P5DD32"/>
<sequence length="67" mass="7208">MITINKSMGSIVKSLEPSLATGSLQKMSETMDQFEKKFVNMEVQAEFMKSAMAGSEPKSGTTNSLSG</sequence>
<evidence type="ECO:0000313" key="2">
    <source>
        <dbReference type="Proteomes" id="UP000237000"/>
    </source>
</evidence>
<dbReference type="Proteomes" id="UP000237000">
    <property type="component" value="Unassembled WGS sequence"/>
</dbReference>
<dbReference type="EMBL" id="JXTC01000278">
    <property type="protein sequence ID" value="PON71201.1"/>
    <property type="molecule type" value="Genomic_DNA"/>
</dbReference>
<dbReference type="InParanoid" id="A0A2P5DD32"/>
<proteinExistence type="predicted"/>
<dbReference type="Gene3D" id="6.10.140.1230">
    <property type="match status" value="1"/>
</dbReference>
<reference evidence="2" key="1">
    <citation type="submission" date="2016-06" db="EMBL/GenBank/DDBJ databases">
        <title>Parallel loss of symbiosis genes in relatives of nitrogen-fixing non-legume Parasponia.</title>
        <authorList>
            <person name="Van Velzen R."/>
            <person name="Holmer R."/>
            <person name="Bu F."/>
            <person name="Rutten L."/>
            <person name="Van Zeijl A."/>
            <person name="Liu W."/>
            <person name="Santuari L."/>
            <person name="Cao Q."/>
            <person name="Sharma T."/>
            <person name="Shen D."/>
            <person name="Roswanjaya Y."/>
            <person name="Wardhani T."/>
            <person name="Kalhor M.S."/>
            <person name="Jansen J."/>
            <person name="Van den Hoogen J."/>
            <person name="Gungor B."/>
            <person name="Hartog M."/>
            <person name="Hontelez J."/>
            <person name="Verver J."/>
            <person name="Yang W.-C."/>
            <person name="Schijlen E."/>
            <person name="Repin R."/>
            <person name="Schilthuizen M."/>
            <person name="Schranz E."/>
            <person name="Heidstra R."/>
            <person name="Miyata K."/>
            <person name="Fedorova E."/>
            <person name="Kohlen W."/>
            <person name="Bisseling T."/>
            <person name="Smit S."/>
            <person name="Geurts R."/>
        </authorList>
    </citation>
    <scope>NUCLEOTIDE SEQUENCE [LARGE SCALE GENOMIC DNA]</scope>
    <source>
        <strain evidence="2">cv. RG33-2</strain>
    </source>
</reference>
<feature type="non-terminal residue" evidence="1">
    <location>
        <position position="67"/>
    </location>
</feature>
<keyword evidence="2" id="KW-1185">Reference proteome</keyword>
<dbReference type="OrthoDB" id="691102at2759"/>
<protein>
    <submittedName>
        <fullName evidence="1">Uncharacterized protein</fullName>
    </submittedName>
</protein>
<name>A0A2P5DD32_TREOI</name>
<comment type="caution">
    <text evidence="1">The sequence shown here is derived from an EMBL/GenBank/DDBJ whole genome shotgun (WGS) entry which is preliminary data.</text>
</comment>
<gene>
    <name evidence="1" type="ORF">TorRG33x02_254930</name>
</gene>
<organism evidence="1 2">
    <name type="scientific">Trema orientale</name>
    <name type="common">Charcoal tree</name>
    <name type="synonym">Celtis orientalis</name>
    <dbReference type="NCBI Taxonomy" id="63057"/>
    <lineage>
        <taxon>Eukaryota</taxon>
        <taxon>Viridiplantae</taxon>
        <taxon>Streptophyta</taxon>
        <taxon>Embryophyta</taxon>
        <taxon>Tracheophyta</taxon>
        <taxon>Spermatophyta</taxon>
        <taxon>Magnoliopsida</taxon>
        <taxon>eudicotyledons</taxon>
        <taxon>Gunneridae</taxon>
        <taxon>Pentapetalae</taxon>
        <taxon>rosids</taxon>
        <taxon>fabids</taxon>
        <taxon>Rosales</taxon>
        <taxon>Cannabaceae</taxon>
        <taxon>Trema</taxon>
    </lineage>
</organism>
<evidence type="ECO:0000313" key="1">
    <source>
        <dbReference type="EMBL" id="PON71201.1"/>
    </source>
</evidence>